<reference evidence="3 4" key="1">
    <citation type="submission" date="2019-03" db="EMBL/GenBank/DDBJ databases">
        <title>Efficiently degradation of phenoxyalkanoic acid herbicides by Cupriavidus oxalaticus strain X32.</title>
        <authorList>
            <person name="Sheng X."/>
        </authorList>
    </citation>
    <scope>NUCLEOTIDE SEQUENCE [LARGE SCALE GENOMIC DNA]</scope>
    <source>
        <strain evidence="3 4">X32</strain>
        <plasmid evidence="3 4">unnamed2</plasmid>
    </source>
</reference>
<gene>
    <name evidence="3" type="ORF">E0W60_33890</name>
</gene>
<dbReference type="CDD" id="cd13400">
    <property type="entry name" value="LT_IagB-like"/>
    <property type="match status" value="1"/>
</dbReference>
<proteinExistence type="predicted"/>
<dbReference type="AlphaFoldDB" id="A0A4P7LMK1"/>
<dbReference type="Gene3D" id="1.10.530.10">
    <property type="match status" value="1"/>
</dbReference>
<keyword evidence="3" id="KW-0614">Plasmid</keyword>
<dbReference type="EMBL" id="CP038637">
    <property type="protein sequence ID" value="QBY56049.1"/>
    <property type="molecule type" value="Genomic_DNA"/>
</dbReference>
<dbReference type="InterPro" id="IPR008258">
    <property type="entry name" value="Transglycosylase_SLT_dom_1"/>
</dbReference>
<sequence length="158" mass="17585">MTGAQRKLLVAAATALIATTAAASDDVELEACFAAAEAEYQVPSCILRGIHQVETSGSKSTNMVSRPNRDGSRDYGIMQHNDFWIRYFQRNFGITAQQIVQDRCLAIRGAGYVLRYEMNRARDFWTGVAKYHNPDPVIGYGYVLRVANAAKRFGCQIK</sequence>
<dbReference type="SUPFAM" id="SSF53955">
    <property type="entry name" value="Lysozyme-like"/>
    <property type="match status" value="1"/>
</dbReference>
<feature type="chain" id="PRO_5020305123" description="Transglycosylase SLT domain-containing protein" evidence="1">
    <location>
        <begin position="24"/>
        <end position="158"/>
    </location>
</feature>
<dbReference type="InterPro" id="IPR023346">
    <property type="entry name" value="Lysozyme-like_dom_sf"/>
</dbReference>
<dbReference type="KEGG" id="cox:E0W60_33890"/>
<protein>
    <recommendedName>
        <fullName evidence="2">Transglycosylase SLT domain-containing protein</fullName>
    </recommendedName>
</protein>
<evidence type="ECO:0000313" key="4">
    <source>
        <dbReference type="Proteomes" id="UP000295294"/>
    </source>
</evidence>
<dbReference type="OrthoDB" id="9808681at2"/>
<evidence type="ECO:0000259" key="2">
    <source>
        <dbReference type="Pfam" id="PF01464"/>
    </source>
</evidence>
<dbReference type="Pfam" id="PF01464">
    <property type="entry name" value="SLT"/>
    <property type="match status" value="1"/>
</dbReference>
<geneLocation type="plasmid" evidence="3">
    <name>unnamed2</name>
</geneLocation>
<name>A0A4P7LMK1_9BURK</name>
<dbReference type="Proteomes" id="UP000295294">
    <property type="component" value="Plasmid unnamed2"/>
</dbReference>
<feature type="signal peptide" evidence="1">
    <location>
        <begin position="1"/>
        <end position="23"/>
    </location>
</feature>
<keyword evidence="1" id="KW-0732">Signal</keyword>
<dbReference type="RefSeq" id="WP_135707217.1">
    <property type="nucleotide sequence ID" value="NZ_CP038637.1"/>
</dbReference>
<organism evidence="3 4">
    <name type="scientific">Cupriavidus oxalaticus</name>
    <dbReference type="NCBI Taxonomy" id="96344"/>
    <lineage>
        <taxon>Bacteria</taxon>
        <taxon>Pseudomonadati</taxon>
        <taxon>Pseudomonadota</taxon>
        <taxon>Betaproteobacteria</taxon>
        <taxon>Burkholderiales</taxon>
        <taxon>Burkholderiaceae</taxon>
        <taxon>Cupriavidus</taxon>
    </lineage>
</organism>
<feature type="domain" description="Transglycosylase SLT" evidence="2">
    <location>
        <begin position="32"/>
        <end position="132"/>
    </location>
</feature>
<accession>A0A4P7LMK1</accession>
<evidence type="ECO:0000256" key="1">
    <source>
        <dbReference type="SAM" id="SignalP"/>
    </source>
</evidence>
<evidence type="ECO:0000313" key="3">
    <source>
        <dbReference type="EMBL" id="QBY56049.1"/>
    </source>
</evidence>